<comment type="caution">
    <text evidence="5">The sequence shown here is derived from an EMBL/GenBank/DDBJ whole genome shotgun (WGS) entry which is preliminary data.</text>
</comment>
<dbReference type="InterPro" id="IPR057027">
    <property type="entry name" value="TPR_mt"/>
</dbReference>
<dbReference type="PANTHER" id="PTHR47938:SF35">
    <property type="entry name" value="PENTATRICOPEPTIDE REPEAT-CONTAINING PROTEIN 4, MITOCHONDRIAL-RELATED"/>
    <property type="match status" value="1"/>
</dbReference>
<accession>A0AAN6GKM6</accession>
<dbReference type="Gene3D" id="1.25.40.10">
    <property type="entry name" value="Tetratricopeptide repeat domain"/>
    <property type="match status" value="4"/>
</dbReference>
<feature type="domain" description="Pentatricopeptide repeat-containing protein-mitochondrial" evidence="4">
    <location>
        <begin position="594"/>
        <end position="725"/>
    </location>
</feature>
<feature type="region of interest" description="Disordered" evidence="3">
    <location>
        <begin position="900"/>
        <end position="926"/>
    </location>
</feature>
<feature type="compositionally biased region" description="Acidic residues" evidence="3">
    <location>
        <begin position="1049"/>
        <end position="1068"/>
    </location>
</feature>
<feature type="region of interest" description="Disordered" evidence="3">
    <location>
        <begin position="1045"/>
        <end position="1110"/>
    </location>
</feature>
<evidence type="ECO:0000259" key="4">
    <source>
        <dbReference type="Pfam" id="PF23276"/>
    </source>
</evidence>
<evidence type="ECO:0000256" key="3">
    <source>
        <dbReference type="SAM" id="MobiDB-lite"/>
    </source>
</evidence>
<keyword evidence="6" id="KW-1185">Reference proteome</keyword>
<feature type="repeat" description="PPR" evidence="2">
    <location>
        <begin position="736"/>
        <end position="770"/>
    </location>
</feature>
<name>A0AAN6GKM6_9BASI</name>
<sequence length="1207" mass="134524">MNARLSLPRSSLRDYFTAFVHEFHHSASENLQHGLLNFHGHNSFLGPCFNEPGASTSQSVIDKGKARAIDAIDSVVDSMLLARAAVVSAIANSGLSPIGSSTSAAVGQAIAHDPADEDVLPPVQDPSPSDRPRPPPRPPRRKQPSNKKPGRNTTSHTARVPMRPLPGHDATRQPIHTPWDYNPNYSIRPQSVPGNRLNTALYTTGQNILQLSERASIPPMLSALHQLYADLDSMGRLETLKSHGIDAFPMDVLPKNWRETDAVLLLRHLITTIFFDLRARYRETTGNRWEQRKAARRQVLIDIEDTFTWLFRHPPLASLISFRNARLAIATRHCIMSLDRPAETAKDIVEKVSSRQSPLSAQAVYQVFILALVASEAPLPALDLYEHATQRRIEVREVVGRKVARVLSVERDAERANQAFRLINEQALMQTGTTSRLETKTLQARASHNSRIGRSDLVDQDLDVLAQRPEARSWVKKSRIHLAAEAAAARGEYEAVLEMLHKRFDFDWSRGLPLARGKMVPSPIIHARRLSALLAMKRVSEAEDVLTHMLEVGLQPPASTFNLFMAACIRLEDVVLAQRLLHAYQRLYPFGTSILVSLIHLFARRQDVESAKRVLQFIMGIGHKVPIEAYNALMLAYLEASDWEGAFKHFQMAQRSKLVLLRPNPLTYRLMLRALVLSGASIREVLRFVELMKSQGQELDERTYGLVMQSACDAGAMGLATEMFDTADESLKGGANVVHFSIIINGFLRAGQGLKAKEYFDLMQERGLVPTPVTYAMLVQQHARMGTDEDIQKAIKVASWALSELDEISPREGPARANVAAMLHLPILRAEVNRGNSVAAEETFGAMGQTYGLTAIRCLTILLDLYRRDGRIQAACEVWQQLVTLACAEELTTLNEVLDTAKPSAGSGSEDDAMEQPSQSDRRLRNPSSLCLPLSIIMDALSKAGLHDEAVQAWMDVRELGGVFDPDNWNVLMAVHAEAGRLDVALQILDSVLREVPPNWARLRQSETMGRFTPHGTQLLDFVEATIGRKGLAQLESRRSVRQAIGEITPEEPDVESGDAGADEEDRDGSENVERDEWEDLDDEEGESSPTRSRPRRERDRSDPDLASQALRRSTSIDKCFWFAHDAKLAVVNRALQMQGRMLDRDGDEEGDDDPYVASEDQAQGPVYITSAELQRRFPNAARALQLQAMRAEPRQHASADQWNSNQ</sequence>
<dbReference type="Proteomes" id="UP001176517">
    <property type="component" value="Unassembled WGS sequence"/>
</dbReference>
<dbReference type="GO" id="GO:0003729">
    <property type="term" value="F:mRNA binding"/>
    <property type="evidence" value="ECO:0007669"/>
    <property type="project" value="TreeGrafter"/>
</dbReference>
<dbReference type="InterPro" id="IPR002885">
    <property type="entry name" value="PPR_rpt"/>
</dbReference>
<feature type="compositionally biased region" description="Basic residues" evidence="3">
    <location>
        <begin position="138"/>
        <end position="150"/>
    </location>
</feature>
<feature type="region of interest" description="Disordered" evidence="3">
    <location>
        <begin position="1144"/>
        <end position="1164"/>
    </location>
</feature>
<dbReference type="EMBL" id="JAPDMZ010000217">
    <property type="protein sequence ID" value="KAK0545777.1"/>
    <property type="molecule type" value="Genomic_DNA"/>
</dbReference>
<dbReference type="Pfam" id="PF01535">
    <property type="entry name" value="PPR"/>
    <property type="match status" value="1"/>
</dbReference>
<dbReference type="Pfam" id="PF23276">
    <property type="entry name" value="TPR_24"/>
    <property type="match status" value="1"/>
</dbReference>
<dbReference type="NCBIfam" id="TIGR00756">
    <property type="entry name" value="PPR"/>
    <property type="match status" value="1"/>
</dbReference>
<organism evidence="5 6">
    <name type="scientific">Tilletia horrida</name>
    <dbReference type="NCBI Taxonomy" id="155126"/>
    <lineage>
        <taxon>Eukaryota</taxon>
        <taxon>Fungi</taxon>
        <taxon>Dikarya</taxon>
        <taxon>Basidiomycota</taxon>
        <taxon>Ustilaginomycotina</taxon>
        <taxon>Exobasidiomycetes</taxon>
        <taxon>Tilletiales</taxon>
        <taxon>Tilletiaceae</taxon>
        <taxon>Tilletia</taxon>
    </lineage>
</organism>
<dbReference type="PROSITE" id="PS51375">
    <property type="entry name" value="PPR"/>
    <property type="match status" value="1"/>
</dbReference>
<protein>
    <recommendedName>
        <fullName evidence="4">Pentatricopeptide repeat-containing protein-mitochondrial domain-containing protein</fullName>
    </recommendedName>
</protein>
<dbReference type="PANTHER" id="PTHR47938">
    <property type="entry name" value="RESPIRATORY COMPLEX I CHAPERONE (CIA84), PUTATIVE (AFU_ORTHOLOGUE AFUA_2G06020)-RELATED"/>
    <property type="match status" value="1"/>
</dbReference>
<evidence type="ECO:0000256" key="1">
    <source>
        <dbReference type="ARBA" id="ARBA00022737"/>
    </source>
</evidence>
<feature type="region of interest" description="Disordered" evidence="3">
    <location>
        <begin position="115"/>
        <end position="182"/>
    </location>
</feature>
<evidence type="ECO:0000313" key="6">
    <source>
        <dbReference type="Proteomes" id="UP001176517"/>
    </source>
</evidence>
<dbReference type="InterPro" id="IPR011990">
    <property type="entry name" value="TPR-like_helical_dom_sf"/>
</dbReference>
<reference evidence="5" key="1">
    <citation type="journal article" date="2023" name="PhytoFront">
        <title>Draft Genome Resources of Seven Strains of Tilletia horrida, Causal Agent of Kernel Smut of Rice.</title>
        <authorList>
            <person name="Khanal S."/>
            <person name="Antony Babu S."/>
            <person name="Zhou X.G."/>
        </authorList>
    </citation>
    <scope>NUCLEOTIDE SEQUENCE</scope>
    <source>
        <strain evidence="5">TX6</strain>
    </source>
</reference>
<dbReference type="AlphaFoldDB" id="A0AAN6GKM6"/>
<evidence type="ECO:0000313" key="5">
    <source>
        <dbReference type="EMBL" id="KAK0545777.1"/>
    </source>
</evidence>
<feature type="compositionally biased region" description="Acidic residues" evidence="3">
    <location>
        <begin position="1146"/>
        <end position="1155"/>
    </location>
</feature>
<evidence type="ECO:0000256" key="2">
    <source>
        <dbReference type="PROSITE-ProRule" id="PRU00708"/>
    </source>
</evidence>
<feature type="compositionally biased region" description="Acidic residues" evidence="3">
    <location>
        <begin position="1076"/>
        <end position="1087"/>
    </location>
</feature>
<dbReference type="SUPFAM" id="SSF48452">
    <property type="entry name" value="TPR-like"/>
    <property type="match status" value="1"/>
</dbReference>
<gene>
    <name evidence="5" type="ORF">OC846_005527</name>
</gene>
<keyword evidence="1" id="KW-0677">Repeat</keyword>
<dbReference type="Pfam" id="PF13041">
    <property type="entry name" value="PPR_2"/>
    <property type="match status" value="1"/>
</dbReference>
<proteinExistence type="predicted"/>